<accession>A0A928VI52</accession>
<dbReference type="Gene3D" id="2.60.40.150">
    <property type="entry name" value="C2 domain"/>
    <property type="match status" value="1"/>
</dbReference>
<evidence type="ECO:0000313" key="4">
    <source>
        <dbReference type="Proteomes" id="UP000625316"/>
    </source>
</evidence>
<keyword evidence="4" id="KW-1185">Reference proteome</keyword>
<protein>
    <recommendedName>
        <fullName evidence="2">C2 domain-containing protein</fullName>
    </recommendedName>
</protein>
<name>A0A928VI52_9CYAN</name>
<reference evidence="3" key="1">
    <citation type="submission" date="2020-10" db="EMBL/GenBank/DDBJ databases">
        <authorList>
            <person name="Castelo-Branco R."/>
            <person name="Eusebio N."/>
            <person name="Adriana R."/>
            <person name="Vieira A."/>
            <person name="Brugerolle De Fraissinette N."/>
            <person name="Rezende De Castro R."/>
            <person name="Schneider M.P."/>
            <person name="Vasconcelos V."/>
            <person name="Leao P.N."/>
        </authorList>
    </citation>
    <scope>NUCLEOTIDE SEQUENCE</scope>
    <source>
        <strain evidence="3">LEGE 11480</strain>
    </source>
</reference>
<dbReference type="Pfam" id="PF00168">
    <property type="entry name" value="C2"/>
    <property type="match status" value="1"/>
</dbReference>
<organism evidence="3 4">
    <name type="scientific">Romeriopsis navalis LEGE 11480</name>
    <dbReference type="NCBI Taxonomy" id="2777977"/>
    <lineage>
        <taxon>Bacteria</taxon>
        <taxon>Bacillati</taxon>
        <taxon>Cyanobacteriota</taxon>
        <taxon>Cyanophyceae</taxon>
        <taxon>Leptolyngbyales</taxon>
        <taxon>Leptolyngbyaceae</taxon>
        <taxon>Romeriopsis</taxon>
        <taxon>Romeriopsis navalis</taxon>
    </lineage>
</organism>
<dbReference type="SUPFAM" id="SSF49562">
    <property type="entry name" value="C2 domain (Calcium/lipid-binding domain, CaLB)"/>
    <property type="match status" value="1"/>
</dbReference>
<proteinExistence type="predicted"/>
<feature type="domain" description="C2" evidence="2">
    <location>
        <begin position="36"/>
        <end position="120"/>
    </location>
</feature>
<dbReference type="EMBL" id="JADEXQ010000010">
    <property type="protein sequence ID" value="MBE9029031.1"/>
    <property type="molecule type" value="Genomic_DNA"/>
</dbReference>
<dbReference type="Proteomes" id="UP000625316">
    <property type="component" value="Unassembled WGS sequence"/>
</dbReference>
<sequence>MKYPLAQIGLVSLTCLSSFMMPLTASAQTPTGKQTGTVTLTVLKAKALSKFDRSIPFSKKGRPDFYVLTKVNTQRGHTVSLKRNNQNNPTFNHKLTSRIPENNLVEYTIRLKESDAGRDDTADINPVRRRNNLEVIYDANARAVFMPNGRRLGRLGETITVQGDSKSRRASITFKLELNTR</sequence>
<dbReference type="RefSeq" id="WP_264323851.1">
    <property type="nucleotide sequence ID" value="NZ_JADEXQ010000010.1"/>
</dbReference>
<keyword evidence="1" id="KW-0732">Signal</keyword>
<dbReference type="InterPro" id="IPR035892">
    <property type="entry name" value="C2_domain_sf"/>
</dbReference>
<feature type="chain" id="PRO_5037759785" description="C2 domain-containing protein" evidence="1">
    <location>
        <begin position="28"/>
        <end position="181"/>
    </location>
</feature>
<evidence type="ECO:0000313" key="3">
    <source>
        <dbReference type="EMBL" id="MBE9029031.1"/>
    </source>
</evidence>
<comment type="caution">
    <text evidence="3">The sequence shown here is derived from an EMBL/GenBank/DDBJ whole genome shotgun (WGS) entry which is preliminary data.</text>
</comment>
<dbReference type="AlphaFoldDB" id="A0A928VI52"/>
<gene>
    <name evidence="3" type="ORF">IQ266_04550</name>
</gene>
<evidence type="ECO:0000259" key="2">
    <source>
        <dbReference type="Pfam" id="PF00168"/>
    </source>
</evidence>
<evidence type="ECO:0000256" key="1">
    <source>
        <dbReference type="SAM" id="SignalP"/>
    </source>
</evidence>
<dbReference type="InterPro" id="IPR000008">
    <property type="entry name" value="C2_dom"/>
</dbReference>
<feature type="signal peptide" evidence="1">
    <location>
        <begin position="1"/>
        <end position="27"/>
    </location>
</feature>